<dbReference type="EMBL" id="UOFL01000155">
    <property type="protein sequence ID" value="VAW78512.1"/>
    <property type="molecule type" value="Genomic_DNA"/>
</dbReference>
<evidence type="ECO:0000313" key="1">
    <source>
        <dbReference type="EMBL" id="VAW78512.1"/>
    </source>
</evidence>
<gene>
    <name evidence="1" type="ORF">MNBD_GAMMA12-1208</name>
</gene>
<sequence>MVNHPSYSTTFVYGNILIEPDGAGNSQIIHYGGDSGTTSEYRKSTLYLYNNTIISSRSGNTTLVRLSTNDESAQVFNNILYNTANGNNFAMIDENGILSLFNNWMPTNWRDCHCTTNGTVTDLGNNIEGTDPQFTNFATQDFTLQPSSAVIDNGTTLLPAVLPENDLLQQYVIHQNFESKPNESTLDMGAFEYCGINGCNIVFVNGFE</sequence>
<dbReference type="Gene3D" id="2.160.20.10">
    <property type="entry name" value="Single-stranded right-handed beta-helix, Pectin lyase-like"/>
    <property type="match status" value="1"/>
</dbReference>
<reference evidence="1" key="1">
    <citation type="submission" date="2018-06" db="EMBL/GenBank/DDBJ databases">
        <authorList>
            <person name="Zhirakovskaya E."/>
        </authorList>
    </citation>
    <scope>NUCLEOTIDE SEQUENCE</scope>
</reference>
<evidence type="ECO:0008006" key="2">
    <source>
        <dbReference type="Google" id="ProtNLM"/>
    </source>
</evidence>
<proteinExistence type="predicted"/>
<dbReference type="SUPFAM" id="SSF51126">
    <property type="entry name" value="Pectin lyase-like"/>
    <property type="match status" value="1"/>
</dbReference>
<accession>A0A3B0YTA2</accession>
<dbReference type="AlphaFoldDB" id="A0A3B0YTA2"/>
<name>A0A3B0YTA2_9ZZZZ</name>
<organism evidence="1">
    <name type="scientific">hydrothermal vent metagenome</name>
    <dbReference type="NCBI Taxonomy" id="652676"/>
    <lineage>
        <taxon>unclassified sequences</taxon>
        <taxon>metagenomes</taxon>
        <taxon>ecological metagenomes</taxon>
    </lineage>
</organism>
<dbReference type="InterPro" id="IPR011050">
    <property type="entry name" value="Pectin_lyase_fold/virulence"/>
</dbReference>
<protein>
    <recommendedName>
        <fullName evidence="2">Right handed beta helix domain-containing protein</fullName>
    </recommendedName>
</protein>
<dbReference type="InterPro" id="IPR012334">
    <property type="entry name" value="Pectin_lyas_fold"/>
</dbReference>